<evidence type="ECO:0000256" key="5">
    <source>
        <dbReference type="ARBA" id="ARBA00023004"/>
    </source>
</evidence>
<dbReference type="EMBL" id="OC864315">
    <property type="protein sequence ID" value="CAD7631622.1"/>
    <property type="molecule type" value="Genomic_DNA"/>
</dbReference>
<comment type="function">
    <text evidence="7">Cytochromes P450 are a group of heme-thiolate monooxygenases. They oxidize a variety of structurally unrelated compounds, including steroids, fatty acids, and xenobiotics.</text>
</comment>
<dbReference type="InterPro" id="IPR050705">
    <property type="entry name" value="Cytochrome_P450_3A"/>
</dbReference>
<organism evidence="10">
    <name type="scientific">Medioppia subpectinata</name>
    <dbReference type="NCBI Taxonomy" id="1979941"/>
    <lineage>
        <taxon>Eukaryota</taxon>
        <taxon>Metazoa</taxon>
        <taxon>Ecdysozoa</taxon>
        <taxon>Arthropoda</taxon>
        <taxon>Chelicerata</taxon>
        <taxon>Arachnida</taxon>
        <taxon>Acari</taxon>
        <taxon>Acariformes</taxon>
        <taxon>Sarcoptiformes</taxon>
        <taxon>Oribatida</taxon>
        <taxon>Brachypylina</taxon>
        <taxon>Oppioidea</taxon>
        <taxon>Oppiidae</taxon>
        <taxon>Medioppia</taxon>
    </lineage>
</organism>
<evidence type="ECO:0000313" key="11">
    <source>
        <dbReference type="Proteomes" id="UP000759131"/>
    </source>
</evidence>
<evidence type="ECO:0008006" key="12">
    <source>
        <dbReference type="Google" id="ProtNLM"/>
    </source>
</evidence>
<dbReference type="SUPFAM" id="SSF48264">
    <property type="entry name" value="Cytochrome P450"/>
    <property type="match status" value="1"/>
</dbReference>
<dbReference type="Proteomes" id="UP000759131">
    <property type="component" value="Unassembled WGS sequence"/>
</dbReference>
<keyword evidence="5 8" id="KW-0408">Iron</keyword>
<proteinExistence type="inferred from homology"/>
<keyword evidence="4 9" id="KW-0560">Oxidoreductase</keyword>
<evidence type="ECO:0000256" key="7">
    <source>
        <dbReference type="ARBA" id="ARBA00043906"/>
    </source>
</evidence>
<sequence length="506" mass="57485">IAGPKPGIFLGNSWEQLFLSRHEVEIRRVKKYGKLFGVFEGKRAILHVADPVLIKHILVKDFHAFTDRPLATNAFTKSDVNQNLGAARGEQWRRMRTALTPMFTSGRLRRTYPLIGHCLRQLMAAMVESADDGRPLDVYKAYECYAIDTIAAAAWGVETDAGHRPNDPLVSNARQIGQLQGARRVLLWFIPRPVLKVMGVNTYRNARVADTLRDLIRQLLDHRRGQQNGHDFISQMVRARAGRVAVATTSTVPTGGDGIDATSSFEGHHINEGDEHKEAVKRVLTISDNNNMNALNETEIINNSYIFFIAGYHQLVITLSYCTLELALNPRQQELLYAEVRAVAPEPDSEIPYDTLATLPYLDAVLSESMRIHASPYRLQRYATADYRLPGTDLTIRAGQEVHIPIYAIHHLDEHYPEPQRFDPERFMGERGRKLTPYTYLPFGAGPRSCVGMRFALLEVKYALAHIVRRYRFVRCPETNSRPPLANHFFLIVPKEVYVKIEPREH</sequence>
<evidence type="ECO:0000256" key="2">
    <source>
        <dbReference type="ARBA" id="ARBA00022617"/>
    </source>
</evidence>
<evidence type="ECO:0000256" key="6">
    <source>
        <dbReference type="ARBA" id="ARBA00023033"/>
    </source>
</evidence>
<dbReference type="PANTHER" id="PTHR24302">
    <property type="entry name" value="CYTOCHROME P450 FAMILY 3"/>
    <property type="match status" value="1"/>
</dbReference>
<dbReference type="PRINTS" id="PR00385">
    <property type="entry name" value="P450"/>
</dbReference>
<keyword evidence="2 8" id="KW-0349">Heme</keyword>
<name>A0A7R9KY65_9ACAR</name>
<dbReference type="CDD" id="cd11055">
    <property type="entry name" value="CYP3A-like"/>
    <property type="match status" value="1"/>
</dbReference>
<reference evidence="10" key="1">
    <citation type="submission" date="2020-11" db="EMBL/GenBank/DDBJ databases">
        <authorList>
            <person name="Tran Van P."/>
        </authorList>
    </citation>
    <scope>NUCLEOTIDE SEQUENCE</scope>
</reference>
<evidence type="ECO:0000256" key="8">
    <source>
        <dbReference type="PIRSR" id="PIRSR602401-1"/>
    </source>
</evidence>
<evidence type="ECO:0000256" key="3">
    <source>
        <dbReference type="ARBA" id="ARBA00022723"/>
    </source>
</evidence>
<accession>A0A7R9KY65</accession>
<dbReference type="Pfam" id="PF00067">
    <property type="entry name" value="p450"/>
    <property type="match status" value="1"/>
</dbReference>
<dbReference type="GO" id="GO:0008395">
    <property type="term" value="F:steroid hydroxylase activity"/>
    <property type="evidence" value="ECO:0007669"/>
    <property type="project" value="TreeGrafter"/>
</dbReference>
<dbReference type="InterPro" id="IPR002401">
    <property type="entry name" value="Cyt_P450_E_grp-I"/>
</dbReference>
<dbReference type="Gene3D" id="1.10.630.10">
    <property type="entry name" value="Cytochrome P450"/>
    <property type="match status" value="1"/>
</dbReference>
<dbReference type="PRINTS" id="PR00463">
    <property type="entry name" value="EP450I"/>
</dbReference>
<dbReference type="PROSITE" id="PS00086">
    <property type="entry name" value="CYTOCHROME_P450"/>
    <property type="match status" value="1"/>
</dbReference>
<protein>
    <recommendedName>
        <fullName evidence="12">Cytochrome P450</fullName>
    </recommendedName>
</protein>
<feature type="binding site" description="axial binding residue" evidence="8">
    <location>
        <position position="450"/>
    </location>
    <ligand>
        <name>heme</name>
        <dbReference type="ChEBI" id="CHEBI:30413"/>
    </ligand>
    <ligandPart>
        <name>Fe</name>
        <dbReference type="ChEBI" id="CHEBI:18248"/>
    </ligandPart>
</feature>
<gene>
    <name evidence="10" type="ORF">OSB1V03_LOCUS12031</name>
</gene>
<comment type="cofactor">
    <cofactor evidence="8">
        <name>heme</name>
        <dbReference type="ChEBI" id="CHEBI:30413"/>
    </cofactor>
</comment>
<evidence type="ECO:0000313" key="10">
    <source>
        <dbReference type="EMBL" id="CAD7631622.1"/>
    </source>
</evidence>
<dbReference type="GO" id="GO:0005506">
    <property type="term" value="F:iron ion binding"/>
    <property type="evidence" value="ECO:0007669"/>
    <property type="project" value="InterPro"/>
</dbReference>
<dbReference type="AlphaFoldDB" id="A0A7R9KY65"/>
<keyword evidence="6 9" id="KW-0503">Monooxygenase</keyword>
<evidence type="ECO:0000256" key="4">
    <source>
        <dbReference type="ARBA" id="ARBA00023002"/>
    </source>
</evidence>
<comment type="similarity">
    <text evidence="1 9">Belongs to the cytochrome P450 family.</text>
</comment>
<keyword evidence="3 8" id="KW-0479">Metal-binding</keyword>
<dbReference type="InterPro" id="IPR036396">
    <property type="entry name" value="Cyt_P450_sf"/>
</dbReference>
<feature type="non-terminal residue" evidence="10">
    <location>
        <position position="506"/>
    </location>
</feature>
<evidence type="ECO:0000256" key="1">
    <source>
        <dbReference type="ARBA" id="ARBA00010617"/>
    </source>
</evidence>
<dbReference type="InterPro" id="IPR017972">
    <property type="entry name" value="Cyt_P450_CS"/>
</dbReference>
<dbReference type="EMBL" id="CAJPIZ010009740">
    <property type="protein sequence ID" value="CAG2112052.1"/>
    <property type="molecule type" value="Genomic_DNA"/>
</dbReference>
<dbReference type="PANTHER" id="PTHR24302:SF15">
    <property type="entry name" value="FATTY-ACID PEROXYGENASE"/>
    <property type="match status" value="1"/>
</dbReference>
<dbReference type="OrthoDB" id="1470350at2759"/>
<keyword evidence="11" id="KW-1185">Reference proteome</keyword>
<dbReference type="GO" id="GO:0016705">
    <property type="term" value="F:oxidoreductase activity, acting on paired donors, with incorporation or reduction of molecular oxygen"/>
    <property type="evidence" value="ECO:0007669"/>
    <property type="project" value="InterPro"/>
</dbReference>
<evidence type="ECO:0000256" key="9">
    <source>
        <dbReference type="RuleBase" id="RU000461"/>
    </source>
</evidence>
<dbReference type="GO" id="GO:0020037">
    <property type="term" value="F:heme binding"/>
    <property type="evidence" value="ECO:0007669"/>
    <property type="project" value="InterPro"/>
</dbReference>
<dbReference type="InterPro" id="IPR001128">
    <property type="entry name" value="Cyt_P450"/>
</dbReference>